<organism evidence="8 9">
    <name type="scientific">Cuscuta epithymum</name>
    <dbReference type="NCBI Taxonomy" id="186058"/>
    <lineage>
        <taxon>Eukaryota</taxon>
        <taxon>Viridiplantae</taxon>
        <taxon>Streptophyta</taxon>
        <taxon>Embryophyta</taxon>
        <taxon>Tracheophyta</taxon>
        <taxon>Spermatophyta</taxon>
        <taxon>Magnoliopsida</taxon>
        <taxon>eudicotyledons</taxon>
        <taxon>Gunneridae</taxon>
        <taxon>Pentapetalae</taxon>
        <taxon>asterids</taxon>
        <taxon>lamiids</taxon>
        <taxon>Solanales</taxon>
        <taxon>Convolvulaceae</taxon>
        <taxon>Cuscuteae</taxon>
        <taxon>Cuscuta</taxon>
        <taxon>Cuscuta subgen. Cuscuta</taxon>
    </lineage>
</organism>
<proteinExistence type="predicted"/>
<keyword evidence="3" id="KW-0677">Repeat</keyword>
<dbReference type="Pfam" id="PF23004">
    <property type="entry name" value="PHDvar_NSD"/>
    <property type="match status" value="1"/>
</dbReference>
<dbReference type="Proteomes" id="UP001152523">
    <property type="component" value="Unassembled WGS sequence"/>
</dbReference>
<evidence type="ECO:0000256" key="4">
    <source>
        <dbReference type="ARBA" id="ARBA00022771"/>
    </source>
</evidence>
<keyword evidence="9" id="KW-1185">Reference proteome</keyword>
<accession>A0AAV0DGH2</accession>
<evidence type="ECO:0000313" key="9">
    <source>
        <dbReference type="Proteomes" id="UP001152523"/>
    </source>
</evidence>
<dbReference type="PANTHER" id="PTHR46235">
    <property type="entry name" value="PHD FINGER-CONTAINING PROTEIN DDB_G0268158"/>
    <property type="match status" value="1"/>
</dbReference>
<evidence type="ECO:0000256" key="3">
    <source>
        <dbReference type="ARBA" id="ARBA00022737"/>
    </source>
</evidence>
<evidence type="ECO:0000259" key="7">
    <source>
        <dbReference type="SMART" id="SM00249"/>
    </source>
</evidence>
<feature type="domain" description="Zinc finger PHD-type" evidence="7">
    <location>
        <begin position="307"/>
        <end position="374"/>
    </location>
</feature>
<keyword evidence="6" id="KW-0539">Nucleus</keyword>
<sequence length="949" mass="108364">MCVGSSTLVHSSDKISKELFMASSEEDGEIVPECITDYLFYDCNSVPVSFALLPLKRCSTGISDSSSTPLFVCGVENEGIQKVYKKVVAWKFEFSYFLPEIYVLLPKDNIWIKLLRPKKSYEEIIKPALTVVHCLNYVKYNPLETREAVWNHIQKTLSAYEVLPCEDDLLKHLSVLRDTALRDKDVSKSEYLAGFLGETCMDNTSACEVYKTYKKRKFIIDEDDDSDDDYNDDDDDNEEEDGIFDHVCALCDNGGELLCCEGRCIRSFHPTIESGVDSFCQSLGYTSRKVEAIQRFVCKNCQYGRHQCFACGLLGFSEKFSGAAEVFPCVSATCGHFFHPKCVSGLVYPSDGIQAKKLENNIADGEAFICPAHKCVICKQGEDKKVYDLQFAVCRRCPKAYHRKCLPRSITFHESDGQKGIQQRAWDGLLPGRVLIYCMEHKMIPSIGTPRRDHILFPFEDPKEKKISGNLPGKEPVFSQWRSNMYGHLKIILEGERERPVQRSFGDQMIKKSNPLKVAPMPPSRPASLHLPKITIKHPAVDKGKFREAVNIRFVPKEQNVVKKEMAVKDNREWHSRDETKKRIHALVESVDSSFDEQSFIMEHKKKSILTFSSRFDDAKTITEAKVERAVKAVQAALKKLEEGQNIEDAKAICEPGIVKHIFKWKKNIGSYISPFLNGVRYTSFGRHFTKLDKLKEIVNRLRWYVQDGDMIVDFCCGSNDFSCLMKEELQKMGKVCQFKNFDLIQPQNDFNFEKRNWLSVKVGELPEGSNVVMGLNPPFANAYEFLNQALKFRPKLLIVTVPKQTKRLDERQDPYDIIWEDEEILAGKSFYLPGSVNVHDELIEQWNNESPPLYLWSRPDWTAVHKAVALKHGHIRMESEQRVNEVARPDFSNVTCGYGVVNSSPVGFLEPFYDSEPGRIGAVFGFLQQGSFDNIMHQYPQDMEMSTP</sequence>
<dbReference type="PANTHER" id="PTHR46235:SF13">
    <property type="entry name" value="EDM2-LIKE PROTEIN1"/>
    <property type="match status" value="1"/>
</dbReference>
<keyword evidence="4" id="KW-0863">Zinc-finger</keyword>
<dbReference type="Pfam" id="PF26055">
    <property type="entry name" value="Mtase_EDM2"/>
    <property type="match status" value="1"/>
</dbReference>
<feature type="domain" description="Zinc finger PHD-type" evidence="7">
    <location>
        <begin position="247"/>
        <end position="302"/>
    </location>
</feature>
<dbReference type="GO" id="GO:0006338">
    <property type="term" value="P:chromatin remodeling"/>
    <property type="evidence" value="ECO:0007669"/>
    <property type="project" value="UniProtKB-ARBA"/>
</dbReference>
<name>A0AAV0DGH2_9ASTE</name>
<dbReference type="GO" id="GO:0008270">
    <property type="term" value="F:zinc ion binding"/>
    <property type="evidence" value="ECO:0007669"/>
    <property type="project" value="UniProtKB-KW"/>
</dbReference>
<feature type="domain" description="Zinc finger PHD-type" evidence="7">
    <location>
        <begin position="375"/>
        <end position="442"/>
    </location>
</feature>
<dbReference type="InterPro" id="IPR022702">
    <property type="entry name" value="Cytosine_MeTrfase1_RFD"/>
</dbReference>
<comment type="subcellular location">
    <subcellularLocation>
        <location evidence="1">Nucleus</location>
    </subcellularLocation>
</comment>
<evidence type="ECO:0000256" key="5">
    <source>
        <dbReference type="ARBA" id="ARBA00022833"/>
    </source>
</evidence>
<dbReference type="SMART" id="SM00249">
    <property type="entry name" value="PHD"/>
    <property type="match status" value="3"/>
</dbReference>
<dbReference type="InterPro" id="IPR058939">
    <property type="entry name" value="Mtase_EDM2"/>
</dbReference>
<dbReference type="Pfam" id="PF12047">
    <property type="entry name" value="DNMT1-RFD"/>
    <property type="match status" value="1"/>
</dbReference>
<dbReference type="AlphaFoldDB" id="A0AAV0DGH2"/>
<gene>
    <name evidence="8" type="ORF">CEPIT_LOCUS15198</name>
</gene>
<dbReference type="InterPro" id="IPR055198">
    <property type="entry name" value="NSD_PHD"/>
</dbReference>
<evidence type="ECO:0000256" key="1">
    <source>
        <dbReference type="ARBA" id="ARBA00004123"/>
    </source>
</evidence>
<evidence type="ECO:0000256" key="6">
    <source>
        <dbReference type="ARBA" id="ARBA00023242"/>
    </source>
</evidence>
<dbReference type="EMBL" id="CAMAPF010000107">
    <property type="protein sequence ID" value="CAH9100116.1"/>
    <property type="molecule type" value="Genomic_DNA"/>
</dbReference>
<dbReference type="InterPro" id="IPR001965">
    <property type="entry name" value="Znf_PHD"/>
</dbReference>
<evidence type="ECO:0000313" key="8">
    <source>
        <dbReference type="EMBL" id="CAH9100116.1"/>
    </source>
</evidence>
<dbReference type="InterPro" id="IPR055197">
    <property type="entry name" value="PHDvar_NSD"/>
</dbReference>
<keyword evidence="2" id="KW-0479">Metal-binding</keyword>
<reference evidence="8" key="1">
    <citation type="submission" date="2022-07" db="EMBL/GenBank/DDBJ databases">
        <authorList>
            <person name="Macas J."/>
            <person name="Novak P."/>
            <person name="Neumann P."/>
        </authorList>
    </citation>
    <scope>NUCLEOTIDE SEQUENCE</scope>
</reference>
<protein>
    <recommendedName>
        <fullName evidence="7">Zinc finger PHD-type domain-containing protein</fullName>
    </recommendedName>
</protein>
<dbReference type="InterPro" id="IPR013083">
    <property type="entry name" value="Znf_RING/FYVE/PHD"/>
</dbReference>
<dbReference type="GO" id="GO:0005634">
    <property type="term" value="C:nucleus"/>
    <property type="evidence" value="ECO:0007669"/>
    <property type="project" value="UniProtKB-SubCell"/>
</dbReference>
<keyword evidence="5" id="KW-0862">Zinc</keyword>
<evidence type="ECO:0000256" key="2">
    <source>
        <dbReference type="ARBA" id="ARBA00022723"/>
    </source>
</evidence>
<dbReference type="Pfam" id="PF22908">
    <property type="entry name" value="PHD_NSD"/>
    <property type="match status" value="1"/>
</dbReference>
<dbReference type="Gene3D" id="3.30.40.10">
    <property type="entry name" value="Zinc/RING finger domain, C3HC4 (zinc finger)"/>
    <property type="match status" value="2"/>
</dbReference>
<dbReference type="CDD" id="cd15565">
    <property type="entry name" value="PHD2_NSD"/>
    <property type="match status" value="1"/>
</dbReference>
<dbReference type="CDD" id="cd15566">
    <property type="entry name" value="PHD3_NSD"/>
    <property type="match status" value="1"/>
</dbReference>
<comment type="caution">
    <text evidence="8">The sequence shown here is derived from an EMBL/GenBank/DDBJ whole genome shotgun (WGS) entry which is preliminary data.</text>
</comment>